<dbReference type="InterPro" id="IPR009057">
    <property type="entry name" value="Homeodomain-like_sf"/>
</dbReference>
<feature type="domain" description="HTH tetR-type" evidence="7">
    <location>
        <begin position="27"/>
        <end position="87"/>
    </location>
</feature>
<dbReference type="AlphaFoldDB" id="A0A7W3J8K9"/>
<keyword evidence="9" id="KW-1185">Reference proteome</keyword>
<dbReference type="SUPFAM" id="SSF48498">
    <property type="entry name" value="Tetracyclin repressor-like, C-terminal domain"/>
    <property type="match status" value="1"/>
</dbReference>
<evidence type="ECO:0000256" key="5">
    <source>
        <dbReference type="PROSITE-ProRule" id="PRU00335"/>
    </source>
</evidence>
<dbReference type="Pfam" id="PF13977">
    <property type="entry name" value="TetR_C_6"/>
    <property type="match status" value="1"/>
</dbReference>
<keyword evidence="1" id="KW-0678">Repressor</keyword>
<evidence type="ECO:0000259" key="7">
    <source>
        <dbReference type="PROSITE" id="PS50977"/>
    </source>
</evidence>
<dbReference type="PRINTS" id="PR00455">
    <property type="entry name" value="HTHTETR"/>
</dbReference>
<evidence type="ECO:0000256" key="4">
    <source>
        <dbReference type="ARBA" id="ARBA00023163"/>
    </source>
</evidence>
<evidence type="ECO:0000256" key="1">
    <source>
        <dbReference type="ARBA" id="ARBA00022491"/>
    </source>
</evidence>
<dbReference type="InterPro" id="IPR001647">
    <property type="entry name" value="HTH_TetR"/>
</dbReference>
<evidence type="ECO:0000256" key="2">
    <source>
        <dbReference type="ARBA" id="ARBA00023015"/>
    </source>
</evidence>
<evidence type="ECO:0000256" key="6">
    <source>
        <dbReference type="SAM" id="MobiDB-lite"/>
    </source>
</evidence>
<dbReference type="RefSeq" id="WP_182615959.1">
    <property type="nucleotide sequence ID" value="NZ_BAAATF010000003.1"/>
</dbReference>
<comment type="caution">
    <text evidence="8">The sequence shown here is derived from an EMBL/GenBank/DDBJ whole genome shotgun (WGS) entry which is preliminary data.</text>
</comment>
<keyword evidence="2" id="KW-0805">Transcription regulation</keyword>
<evidence type="ECO:0000313" key="8">
    <source>
        <dbReference type="EMBL" id="MBA8808134.1"/>
    </source>
</evidence>
<dbReference type="Proteomes" id="UP000540568">
    <property type="component" value="Unassembled WGS sequence"/>
</dbReference>
<reference evidence="8 9" key="1">
    <citation type="submission" date="2020-07" db="EMBL/GenBank/DDBJ databases">
        <title>Sequencing the genomes of 1000 actinobacteria strains.</title>
        <authorList>
            <person name="Klenk H.-P."/>
        </authorList>
    </citation>
    <scope>NUCLEOTIDE SEQUENCE [LARGE SCALE GENOMIC DNA]</scope>
    <source>
        <strain evidence="8 9">DSM 44121</strain>
    </source>
</reference>
<dbReference type="SUPFAM" id="SSF46689">
    <property type="entry name" value="Homeodomain-like"/>
    <property type="match status" value="1"/>
</dbReference>
<accession>A0A7W3J8K9</accession>
<proteinExistence type="predicted"/>
<sequence>MSVSAQTGPSTRPGTTTGTRGGYAKGRATQQEIIRTAILVFADVGFHGASLRDIAARVGISHPGLLHHFPNKAALLEAVLEYRDAVDEQSFQEDMERGTEYFEALLNLVERNRLRRPLVELFAGLSTEATSPDHPAHEYFRRRYARVLGEQSQLLRERAARGGLAPGVDPDQAARTVVALMDGLQIQWLFSLERPGAERVDMAADLRGYLNLILR</sequence>
<keyword evidence="4" id="KW-0804">Transcription</keyword>
<feature type="compositionally biased region" description="Low complexity" evidence="6">
    <location>
        <begin position="7"/>
        <end position="18"/>
    </location>
</feature>
<evidence type="ECO:0000256" key="3">
    <source>
        <dbReference type="ARBA" id="ARBA00023125"/>
    </source>
</evidence>
<dbReference type="PANTHER" id="PTHR47506:SF6">
    <property type="entry name" value="HTH-TYPE TRANSCRIPTIONAL REPRESSOR NEMR"/>
    <property type="match status" value="1"/>
</dbReference>
<evidence type="ECO:0000313" key="9">
    <source>
        <dbReference type="Proteomes" id="UP000540568"/>
    </source>
</evidence>
<dbReference type="Pfam" id="PF00440">
    <property type="entry name" value="TetR_N"/>
    <property type="match status" value="1"/>
</dbReference>
<dbReference type="EMBL" id="JACGWV010000001">
    <property type="protein sequence ID" value="MBA8808134.1"/>
    <property type="molecule type" value="Genomic_DNA"/>
</dbReference>
<dbReference type="InterPro" id="IPR036271">
    <property type="entry name" value="Tet_transcr_reg_TetR-rel_C_sf"/>
</dbReference>
<keyword evidence="3 5" id="KW-0238">DNA-binding</keyword>
<organism evidence="8 9">
    <name type="scientific">Promicromonospora sukumoe</name>
    <dbReference type="NCBI Taxonomy" id="88382"/>
    <lineage>
        <taxon>Bacteria</taxon>
        <taxon>Bacillati</taxon>
        <taxon>Actinomycetota</taxon>
        <taxon>Actinomycetes</taxon>
        <taxon>Micrococcales</taxon>
        <taxon>Promicromonosporaceae</taxon>
        <taxon>Promicromonospora</taxon>
    </lineage>
</organism>
<feature type="DNA-binding region" description="H-T-H motif" evidence="5">
    <location>
        <begin position="50"/>
        <end position="69"/>
    </location>
</feature>
<dbReference type="GO" id="GO:0003677">
    <property type="term" value="F:DNA binding"/>
    <property type="evidence" value="ECO:0007669"/>
    <property type="project" value="UniProtKB-UniRule"/>
</dbReference>
<name>A0A7W3J8K9_9MICO</name>
<dbReference type="PROSITE" id="PS50977">
    <property type="entry name" value="HTH_TETR_2"/>
    <property type="match status" value="1"/>
</dbReference>
<dbReference type="PANTHER" id="PTHR47506">
    <property type="entry name" value="TRANSCRIPTIONAL REGULATORY PROTEIN"/>
    <property type="match status" value="1"/>
</dbReference>
<protein>
    <submittedName>
        <fullName evidence="8">AcrR family transcriptional regulator</fullName>
    </submittedName>
</protein>
<feature type="region of interest" description="Disordered" evidence="6">
    <location>
        <begin position="1"/>
        <end position="24"/>
    </location>
</feature>
<dbReference type="InterPro" id="IPR039538">
    <property type="entry name" value="BetI_C"/>
</dbReference>
<gene>
    <name evidence="8" type="ORF">FHX71_002076</name>
</gene>
<dbReference type="Gene3D" id="1.10.357.10">
    <property type="entry name" value="Tetracycline Repressor, domain 2"/>
    <property type="match status" value="1"/>
</dbReference>